<feature type="transmembrane region" description="Helical" evidence="1">
    <location>
        <begin position="74"/>
        <end position="93"/>
    </location>
</feature>
<keyword evidence="1" id="KW-0812">Transmembrane</keyword>
<accession>A0A1R4LL33</accession>
<feature type="transmembrane region" description="Helical" evidence="1">
    <location>
        <begin position="105"/>
        <end position="125"/>
    </location>
</feature>
<protein>
    <submittedName>
        <fullName evidence="2">Uncharacterized protein</fullName>
    </submittedName>
</protein>
<evidence type="ECO:0000256" key="1">
    <source>
        <dbReference type="SAM" id="Phobius"/>
    </source>
</evidence>
<dbReference type="OrthoDB" id="5875977at2"/>
<sequence length="153" mass="16785">MKSYQAVTPTTVRIELESSQTVILRLSESWVLNQGDSVAIAGFQDPKSNMLIGYGYINLSQHVKSITRSNGLPFLLFGSLLSVITLGIIAFIFSGSGVIPFYDLLLTLPLLIVFLFSGFFVWIGVKAKKKERAVKKVLDQVKMDVLVDAATLG</sequence>
<dbReference type="RefSeq" id="WP_077336165.1">
    <property type="nucleotide sequence ID" value="NZ_FULE01000031.1"/>
</dbReference>
<dbReference type="Proteomes" id="UP000188276">
    <property type="component" value="Unassembled WGS sequence"/>
</dbReference>
<keyword evidence="3" id="KW-1185">Reference proteome</keyword>
<dbReference type="AlphaFoldDB" id="A0A1R4LL33"/>
<keyword evidence="1" id="KW-0472">Membrane</keyword>
<proteinExistence type="predicted"/>
<reference evidence="3" key="1">
    <citation type="submission" date="2017-02" db="EMBL/GenBank/DDBJ databases">
        <authorList>
            <person name="Rodrigo-Torres L."/>
            <person name="Arahal R.D."/>
            <person name="Lucena T."/>
        </authorList>
    </citation>
    <scope>NUCLEOTIDE SEQUENCE [LARGE SCALE GENOMIC DNA]</scope>
    <source>
        <strain evidence="3">CECT 7878</strain>
    </source>
</reference>
<evidence type="ECO:0000313" key="3">
    <source>
        <dbReference type="Proteomes" id="UP000188276"/>
    </source>
</evidence>
<name>A0A1R4LL33_VIBR1</name>
<evidence type="ECO:0000313" key="2">
    <source>
        <dbReference type="EMBL" id="SJN57215.1"/>
    </source>
</evidence>
<organism evidence="2 3">
    <name type="scientific">Vibrio ruber (strain DSM 16370 / JCM 11486 / BCRC 17186 / CECT 7878 / LMG 23124 / VR1)</name>
    <dbReference type="NCBI Taxonomy" id="1123498"/>
    <lineage>
        <taxon>Bacteria</taxon>
        <taxon>Pseudomonadati</taxon>
        <taxon>Pseudomonadota</taxon>
        <taxon>Gammaproteobacteria</taxon>
        <taxon>Vibrionales</taxon>
        <taxon>Vibrionaceae</taxon>
        <taxon>Vibrio</taxon>
    </lineage>
</organism>
<keyword evidence="1" id="KW-1133">Transmembrane helix</keyword>
<dbReference type="EMBL" id="FULE01000031">
    <property type="protein sequence ID" value="SJN57215.1"/>
    <property type="molecule type" value="Genomic_DNA"/>
</dbReference>
<gene>
    <name evidence="2" type="ORF">VR7878_02186</name>
</gene>